<keyword evidence="2" id="KW-0732">Signal</keyword>
<dbReference type="InterPro" id="IPR018976">
    <property type="entry name" value="Imelysin-like"/>
</dbReference>
<evidence type="ECO:0000256" key="2">
    <source>
        <dbReference type="ARBA" id="ARBA00022729"/>
    </source>
</evidence>
<evidence type="ECO:0000313" key="5">
    <source>
        <dbReference type="Proteomes" id="UP000307217"/>
    </source>
</evidence>
<feature type="domain" description="Imelysin-like" evidence="3">
    <location>
        <begin position="76"/>
        <end position="375"/>
    </location>
</feature>
<dbReference type="EMBL" id="PNBX01000014">
    <property type="protein sequence ID" value="TMO69655.1"/>
    <property type="molecule type" value="Genomic_DNA"/>
</dbReference>
<dbReference type="InterPro" id="IPR038352">
    <property type="entry name" value="Imelysin_sf"/>
</dbReference>
<dbReference type="AlphaFoldDB" id="A0A5S3VCL7"/>
<comment type="caution">
    <text evidence="4">The sequence shown here is derived from an EMBL/GenBank/DDBJ whole genome shotgun (WGS) entry which is preliminary data.</text>
</comment>
<organism evidence="4 5">
    <name type="scientific">Pseudoalteromonas aurantia</name>
    <dbReference type="NCBI Taxonomy" id="43654"/>
    <lineage>
        <taxon>Bacteria</taxon>
        <taxon>Pseudomonadati</taxon>
        <taxon>Pseudomonadota</taxon>
        <taxon>Gammaproteobacteria</taxon>
        <taxon>Alteromonadales</taxon>
        <taxon>Pseudoalteromonadaceae</taxon>
        <taxon>Pseudoalteromonas</taxon>
    </lineage>
</organism>
<evidence type="ECO:0000259" key="3">
    <source>
        <dbReference type="Pfam" id="PF09375"/>
    </source>
</evidence>
<sequence length="397" mass="43657">MNFFSDFKIVFHKNNPMLLLITGAFSFSLLSGCGGSSGGADKTPATSTVPTTPTVSSLSVNDGLTRLTASLVDNVILPAYQDMHSAAKKLENKSTEFCALTTPTNIDFEKLKQTWRETSVAWQAARTLKFGPIAETFYYSRVQFWPISASKLSSDVEATLAEKSDFSEGFGSQKHQIQGLPAMEYVLFNNDPATSLLSAQDRENRCSYIKAITTNVSDIMEDTLLQWNSGYAQSFKEGSGDFDSKKHAIEKFLTIWFEYLEIINDDKLKAPLGVGAPGKGDLLESAISLSSLDNIAVNINTLFSQYQGLNEFGFDDYLTEVNNREDVNTSIMTAFTTLLTNVNGLKGDTLADLIKTDEGQIKLQALRKDITELRTIMSTDFVQVTDLAPGFNTNDGD</sequence>
<dbReference type="Proteomes" id="UP000307217">
    <property type="component" value="Unassembled WGS sequence"/>
</dbReference>
<dbReference type="InterPro" id="IPR034984">
    <property type="entry name" value="Imelysin-like_IPPA"/>
</dbReference>
<dbReference type="RefSeq" id="WP_138590272.1">
    <property type="nucleotide sequence ID" value="NZ_PNBX01000014.1"/>
</dbReference>
<dbReference type="Pfam" id="PF09375">
    <property type="entry name" value="Peptidase_M75"/>
    <property type="match status" value="1"/>
</dbReference>
<evidence type="ECO:0000313" key="4">
    <source>
        <dbReference type="EMBL" id="TMO69655.1"/>
    </source>
</evidence>
<protein>
    <recommendedName>
        <fullName evidence="3">Imelysin-like domain-containing protein</fullName>
    </recommendedName>
</protein>
<name>A0A5S3VCL7_9GAMM</name>
<reference evidence="5" key="2">
    <citation type="submission" date="2019-06" db="EMBL/GenBank/DDBJ databases">
        <title>Co-occurence of chitin degradation, pigmentation and bioactivity in marine Pseudoalteromonas.</title>
        <authorList>
            <person name="Sonnenschein E.C."/>
            <person name="Bech P.K."/>
        </authorList>
    </citation>
    <scope>NUCLEOTIDE SEQUENCE [LARGE SCALE GENOMIC DNA]</scope>
    <source>
        <strain evidence="5">S3790</strain>
    </source>
</reference>
<dbReference type="Gene3D" id="1.20.1420.20">
    <property type="entry name" value="M75 peptidase, HXXE motif"/>
    <property type="match status" value="1"/>
</dbReference>
<dbReference type="CDD" id="cd14659">
    <property type="entry name" value="Imelysin-like_IPPA"/>
    <property type="match status" value="1"/>
</dbReference>
<gene>
    <name evidence="4" type="ORF">CWC19_04175</name>
</gene>
<proteinExistence type="predicted"/>
<comment type="subcellular location">
    <subcellularLocation>
        <location evidence="1">Cell envelope</location>
    </subcellularLocation>
</comment>
<dbReference type="OrthoDB" id="5729110at2"/>
<accession>A0A5S3VCL7</accession>
<dbReference type="GO" id="GO:0030313">
    <property type="term" value="C:cell envelope"/>
    <property type="evidence" value="ECO:0007669"/>
    <property type="project" value="UniProtKB-SubCell"/>
</dbReference>
<reference evidence="4 5" key="1">
    <citation type="submission" date="2018-01" db="EMBL/GenBank/DDBJ databases">
        <authorList>
            <person name="Paulsen S."/>
            <person name="Gram L.K."/>
        </authorList>
    </citation>
    <scope>NUCLEOTIDE SEQUENCE [LARGE SCALE GENOMIC DNA]</scope>
    <source>
        <strain evidence="4 5">S3790</strain>
    </source>
</reference>
<evidence type="ECO:0000256" key="1">
    <source>
        <dbReference type="ARBA" id="ARBA00004196"/>
    </source>
</evidence>